<dbReference type="RefSeq" id="WP_035998633.1">
    <property type="nucleotide sequence ID" value="NZ_CP012747.1"/>
</dbReference>
<name>A0A0P0RHG2_9BURK</name>
<evidence type="ECO:0000256" key="6">
    <source>
        <dbReference type="ARBA" id="ARBA00022692"/>
    </source>
</evidence>
<evidence type="ECO:0000256" key="4">
    <source>
        <dbReference type="ARBA" id="ARBA00022475"/>
    </source>
</evidence>
<evidence type="ECO:0000313" key="16">
    <source>
        <dbReference type="Proteomes" id="UP000019146"/>
    </source>
</evidence>
<evidence type="ECO:0000256" key="2">
    <source>
        <dbReference type="ARBA" id="ARBA00004651"/>
    </source>
</evidence>
<keyword evidence="5" id="KW-0349">Heme</keyword>
<evidence type="ECO:0000256" key="1">
    <source>
        <dbReference type="ARBA" id="ARBA00001970"/>
    </source>
</evidence>
<keyword evidence="3" id="KW-0813">Transport</keyword>
<comment type="subcellular location">
    <subcellularLocation>
        <location evidence="2">Cell membrane</location>
        <topology evidence="2">Multi-pass membrane protein</topology>
    </subcellularLocation>
</comment>
<dbReference type="GO" id="GO:0005886">
    <property type="term" value="C:plasma membrane"/>
    <property type="evidence" value="ECO:0007669"/>
    <property type="project" value="UniProtKB-SubCell"/>
</dbReference>
<dbReference type="Proteomes" id="UP000019146">
    <property type="component" value="Chromosome 2"/>
</dbReference>
<evidence type="ECO:0000256" key="10">
    <source>
        <dbReference type="ARBA" id="ARBA00023004"/>
    </source>
</evidence>
<keyword evidence="4" id="KW-1003">Cell membrane</keyword>
<dbReference type="KEGG" id="bcai:K788_00003780"/>
<dbReference type="InterPro" id="IPR011577">
    <property type="entry name" value="Cyt_b561_bac/Ni-Hgenase"/>
</dbReference>
<evidence type="ECO:0000256" key="13">
    <source>
        <dbReference type="SAM" id="Phobius"/>
    </source>
</evidence>
<evidence type="ECO:0000256" key="9">
    <source>
        <dbReference type="ARBA" id="ARBA00022989"/>
    </source>
</evidence>
<evidence type="ECO:0000256" key="8">
    <source>
        <dbReference type="ARBA" id="ARBA00022982"/>
    </source>
</evidence>
<dbReference type="PANTHER" id="PTHR30529:SF1">
    <property type="entry name" value="CYTOCHROME B561 HOMOLOG 2"/>
    <property type="match status" value="1"/>
</dbReference>
<dbReference type="EMBL" id="CP012747">
    <property type="protein sequence ID" value="ALL68224.1"/>
    <property type="molecule type" value="Genomic_DNA"/>
</dbReference>
<dbReference type="GO" id="GO:0046872">
    <property type="term" value="F:metal ion binding"/>
    <property type="evidence" value="ECO:0007669"/>
    <property type="project" value="UniProtKB-KW"/>
</dbReference>
<evidence type="ECO:0000256" key="11">
    <source>
        <dbReference type="ARBA" id="ARBA00023136"/>
    </source>
</evidence>
<protein>
    <submittedName>
        <fullName evidence="15">Cytochrome B561</fullName>
    </submittedName>
</protein>
<evidence type="ECO:0000256" key="3">
    <source>
        <dbReference type="ARBA" id="ARBA00022448"/>
    </source>
</evidence>
<feature type="transmembrane region" description="Helical" evidence="13">
    <location>
        <begin position="67"/>
        <end position="84"/>
    </location>
</feature>
<evidence type="ECO:0000256" key="7">
    <source>
        <dbReference type="ARBA" id="ARBA00022723"/>
    </source>
</evidence>
<gene>
    <name evidence="15" type="ORF">K788_00003780</name>
</gene>
<dbReference type="SUPFAM" id="SSF81342">
    <property type="entry name" value="Transmembrane di-heme cytochromes"/>
    <property type="match status" value="1"/>
</dbReference>
<keyword evidence="11 13" id="KW-0472">Membrane</keyword>
<dbReference type="GO" id="GO:0020037">
    <property type="term" value="F:heme binding"/>
    <property type="evidence" value="ECO:0007669"/>
    <property type="project" value="TreeGrafter"/>
</dbReference>
<dbReference type="GeneID" id="69971959"/>
<dbReference type="InterPro" id="IPR052168">
    <property type="entry name" value="Cytochrome_b561_oxidase"/>
</dbReference>
<organism evidence="15 16">
    <name type="scientific">Paraburkholderia caribensis MBA4</name>
    <dbReference type="NCBI Taxonomy" id="1323664"/>
    <lineage>
        <taxon>Bacteria</taxon>
        <taxon>Pseudomonadati</taxon>
        <taxon>Pseudomonadota</taxon>
        <taxon>Betaproteobacteria</taxon>
        <taxon>Burkholderiales</taxon>
        <taxon>Burkholderiaceae</taxon>
        <taxon>Paraburkholderia</taxon>
    </lineage>
</organism>
<keyword evidence="8" id="KW-0249">Electron transport</keyword>
<dbReference type="Pfam" id="PF01292">
    <property type="entry name" value="Ni_hydr_CYTB"/>
    <property type="match status" value="1"/>
</dbReference>
<evidence type="ECO:0000256" key="5">
    <source>
        <dbReference type="ARBA" id="ARBA00022617"/>
    </source>
</evidence>
<comment type="similarity">
    <text evidence="12">Belongs to the cytochrome b561 family.</text>
</comment>
<keyword evidence="10" id="KW-0408">Iron</keyword>
<accession>A0A0P0RHG2</accession>
<sequence length="206" mass="23099">MNTSTTSRTASRDGIETLSTPAHAARYTRTAMILHWLIAVLIIVNVVLGLSADALPDDWVRLVIDTHKSIGITVLGLALLRLLWRASHRPPPLPREFPSWERMAAHVAHFLLYFVMIALPLSGWMHDSAWKAAATHPMHLFGVIPFPRIGFIMNLDPAVKEPLHDRFGALHTYLGYALYALLAMHIGGALKHELFDRHSVIKRMVP</sequence>
<feature type="transmembrane region" description="Helical" evidence="13">
    <location>
        <begin position="104"/>
        <end position="125"/>
    </location>
</feature>
<comment type="cofactor">
    <cofactor evidence="1">
        <name>heme b</name>
        <dbReference type="ChEBI" id="CHEBI:60344"/>
    </cofactor>
</comment>
<dbReference type="AlphaFoldDB" id="A0A0P0RHG2"/>
<reference evidence="15 16" key="1">
    <citation type="journal article" date="2014" name="Genome Announc.">
        <title>Draft Genome Sequence of the Haloacid-Degrading Burkholderia caribensis Strain MBA4.</title>
        <authorList>
            <person name="Pan Y."/>
            <person name="Kong K.F."/>
            <person name="Tsang J.S."/>
        </authorList>
    </citation>
    <scope>NUCLEOTIDE SEQUENCE [LARGE SCALE GENOMIC DNA]</scope>
    <source>
        <strain evidence="15 16">MBA4</strain>
    </source>
</reference>
<feature type="domain" description="Cytochrome b561 bacterial/Ni-hydrogenase" evidence="14">
    <location>
        <begin position="26"/>
        <end position="206"/>
    </location>
</feature>
<feature type="transmembrane region" description="Helical" evidence="13">
    <location>
        <begin position="167"/>
        <end position="187"/>
    </location>
</feature>
<dbReference type="PANTHER" id="PTHR30529">
    <property type="entry name" value="CYTOCHROME B561"/>
    <property type="match status" value="1"/>
</dbReference>
<dbReference type="GO" id="GO:0022904">
    <property type="term" value="P:respiratory electron transport chain"/>
    <property type="evidence" value="ECO:0007669"/>
    <property type="project" value="InterPro"/>
</dbReference>
<keyword evidence="7" id="KW-0479">Metal-binding</keyword>
<feature type="transmembrane region" description="Helical" evidence="13">
    <location>
        <begin position="33"/>
        <end position="55"/>
    </location>
</feature>
<keyword evidence="9 13" id="KW-1133">Transmembrane helix</keyword>
<evidence type="ECO:0000256" key="12">
    <source>
        <dbReference type="ARBA" id="ARBA00037975"/>
    </source>
</evidence>
<dbReference type="GO" id="GO:0009055">
    <property type="term" value="F:electron transfer activity"/>
    <property type="evidence" value="ECO:0007669"/>
    <property type="project" value="InterPro"/>
</dbReference>
<evidence type="ECO:0000313" key="15">
    <source>
        <dbReference type="EMBL" id="ALL68224.1"/>
    </source>
</evidence>
<dbReference type="Gene3D" id="1.20.950.20">
    <property type="entry name" value="Transmembrane di-heme cytochromes, Chain C"/>
    <property type="match status" value="1"/>
</dbReference>
<dbReference type="InterPro" id="IPR016174">
    <property type="entry name" value="Di-haem_cyt_TM"/>
</dbReference>
<evidence type="ECO:0000259" key="14">
    <source>
        <dbReference type="Pfam" id="PF01292"/>
    </source>
</evidence>
<keyword evidence="6 13" id="KW-0812">Transmembrane</keyword>
<proteinExistence type="inferred from homology"/>